<evidence type="ECO:0000313" key="7">
    <source>
        <dbReference type="Proteomes" id="UP001283361"/>
    </source>
</evidence>
<evidence type="ECO:0000256" key="4">
    <source>
        <dbReference type="ARBA" id="ARBA00023136"/>
    </source>
</evidence>
<keyword evidence="2 5" id="KW-0812">Transmembrane</keyword>
<evidence type="ECO:0000256" key="1">
    <source>
        <dbReference type="ARBA" id="ARBA00004141"/>
    </source>
</evidence>
<gene>
    <name evidence="6" type="ORF">RRG08_025568</name>
</gene>
<dbReference type="InterPro" id="IPR036259">
    <property type="entry name" value="MFS_trans_sf"/>
</dbReference>
<dbReference type="SUPFAM" id="SSF103473">
    <property type="entry name" value="MFS general substrate transporter"/>
    <property type="match status" value="1"/>
</dbReference>
<protein>
    <submittedName>
        <fullName evidence="6">Uncharacterized protein</fullName>
    </submittedName>
</protein>
<feature type="transmembrane region" description="Helical" evidence="5">
    <location>
        <begin position="98"/>
        <end position="119"/>
    </location>
</feature>
<evidence type="ECO:0000256" key="5">
    <source>
        <dbReference type="SAM" id="Phobius"/>
    </source>
</evidence>
<dbReference type="Proteomes" id="UP001283361">
    <property type="component" value="Unassembled WGS sequence"/>
</dbReference>
<accession>A0AAE0YXH8</accession>
<dbReference type="EMBL" id="JAWDGP010005192">
    <property type="protein sequence ID" value="KAK3758872.1"/>
    <property type="molecule type" value="Genomic_DNA"/>
</dbReference>
<comment type="caution">
    <text evidence="6">The sequence shown here is derived from an EMBL/GenBank/DDBJ whole genome shotgun (WGS) entry which is preliminary data.</text>
</comment>
<dbReference type="PANTHER" id="PTHR24064">
    <property type="entry name" value="SOLUTE CARRIER FAMILY 22 MEMBER"/>
    <property type="match status" value="1"/>
</dbReference>
<dbReference type="Gene3D" id="1.20.1250.20">
    <property type="entry name" value="MFS general substrate transporter like domains"/>
    <property type="match status" value="1"/>
</dbReference>
<evidence type="ECO:0000313" key="6">
    <source>
        <dbReference type="EMBL" id="KAK3758872.1"/>
    </source>
</evidence>
<proteinExistence type="predicted"/>
<evidence type="ECO:0000256" key="2">
    <source>
        <dbReference type="ARBA" id="ARBA00022692"/>
    </source>
</evidence>
<sequence>MILRMCLDLLTHPAERTETQNLLSSAHCSDWCVMALSLLGKTAIMTGFDLLYTYSAELFPITHRGTGLASCSMVARVGSLVSPYIADMRFFVSGKMVSVLPQLVLGTCAIAGALLILLLPETRGRELPETLEDIQRKPLKETKSSALNVL</sequence>
<comment type="subcellular location">
    <subcellularLocation>
        <location evidence="1">Membrane</location>
        <topology evidence="1">Multi-pass membrane protein</topology>
    </subcellularLocation>
</comment>
<evidence type="ECO:0000256" key="3">
    <source>
        <dbReference type="ARBA" id="ARBA00022989"/>
    </source>
</evidence>
<keyword evidence="3 5" id="KW-1133">Transmembrane helix</keyword>
<keyword evidence="7" id="KW-1185">Reference proteome</keyword>
<keyword evidence="4 5" id="KW-0472">Membrane</keyword>
<reference evidence="6" key="1">
    <citation type="journal article" date="2023" name="G3 (Bethesda)">
        <title>A reference genome for the long-term kleptoplast-retaining sea slug Elysia crispata morphotype clarki.</title>
        <authorList>
            <person name="Eastman K.E."/>
            <person name="Pendleton A.L."/>
            <person name="Shaikh M.A."/>
            <person name="Suttiyut T."/>
            <person name="Ogas R."/>
            <person name="Tomko P."/>
            <person name="Gavelis G."/>
            <person name="Widhalm J.R."/>
            <person name="Wisecaver J.H."/>
        </authorList>
    </citation>
    <scope>NUCLEOTIDE SEQUENCE</scope>
    <source>
        <strain evidence="6">ECLA1</strain>
    </source>
</reference>
<dbReference type="GO" id="GO:0016020">
    <property type="term" value="C:membrane"/>
    <property type="evidence" value="ECO:0007669"/>
    <property type="project" value="UniProtKB-SubCell"/>
</dbReference>
<organism evidence="6 7">
    <name type="scientific">Elysia crispata</name>
    <name type="common">lettuce slug</name>
    <dbReference type="NCBI Taxonomy" id="231223"/>
    <lineage>
        <taxon>Eukaryota</taxon>
        <taxon>Metazoa</taxon>
        <taxon>Spiralia</taxon>
        <taxon>Lophotrochozoa</taxon>
        <taxon>Mollusca</taxon>
        <taxon>Gastropoda</taxon>
        <taxon>Heterobranchia</taxon>
        <taxon>Euthyneura</taxon>
        <taxon>Panpulmonata</taxon>
        <taxon>Sacoglossa</taxon>
        <taxon>Placobranchoidea</taxon>
        <taxon>Plakobranchidae</taxon>
        <taxon>Elysia</taxon>
    </lineage>
</organism>
<dbReference type="AlphaFoldDB" id="A0AAE0YXH8"/>
<name>A0AAE0YXH8_9GAST</name>